<proteinExistence type="predicted"/>
<dbReference type="PANTHER" id="PTHR13061">
    <property type="entry name" value="DYNACTIN SUBUNIT P25"/>
    <property type="match status" value="1"/>
</dbReference>
<reference evidence="1 2" key="1">
    <citation type="submission" date="2020-10" db="EMBL/GenBank/DDBJ databases">
        <title>Ca. Dormibacterota MAGs.</title>
        <authorList>
            <person name="Montgomery K."/>
        </authorList>
    </citation>
    <scope>NUCLEOTIDE SEQUENCE [LARGE SCALE GENOMIC DNA]</scope>
    <source>
        <strain evidence="1">SC8811_S16_3</strain>
    </source>
</reference>
<evidence type="ECO:0000313" key="1">
    <source>
        <dbReference type="EMBL" id="MBJ7602775.1"/>
    </source>
</evidence>
<protein>
    <submittedName>
        <fullName evidence="1">Gamma carbonic anhydrase family protein</fullName>
    </submittedName>
</protein>
<accession>A0A934KIM3</accession>
<dbReference type="InterPro" id="IPR050484">
    <property type="entry name" value="Transf_Hexapept/Carb_Anhydrase"/>
</dbReference>
<dbReference type="InterPro" id="IPR011004">
    <property type="entry name" value="Trimer_LpxA-like_sf"/>
</dbReference>
<gene>
    <name evidence="1" type="ORF">JF888_06230</name>
</gene>
<organism evidence="1 2">
    <name type="scientific">Candidatus Dormiibacter inghamiae</name>
    <dbReference type="NCBI Taxonomy" id="3127013"/>
    <lineage>
        <taxon>Bacteria</taxon>
        <taxon>Bacillati</taxon>
        <taxon>Candidatus Dormiibacterota</taxon>
        <taxon>Candidatus Dormibacteria</taxon>
        <taxon>Candidatus Dormibacterales</taxon>
        <taxon>Candidatus Dormibacteraceae</taxon>
        <taxon>Candidatus Dormiibacter</taxon>
    </lineage>
</organism>
<dbReference type="AlphaFoldDB" id="A0A934KIM3"/>
<dbReference type="RefSeq" id="WP_338177677.1">
    <property type="nucleotide sequence ID" value="NZ_JAEKNQ010000023.1"/>
</dbReference>
<sequence>MIDPDAWVAPTAVVSGDVTIGAHTRVLHGAVLTADGGPVAIGRHCVIMEGAVLRGTGVHELRVGNHVLVGPHAYLTGCRLEDEVFIATGGMVFNGAVMGRASSVALGAAVHIGCVVPAGKRIPIGWIAVGNPARLYPPSDMESIRAGIVEMGGFLPYVFGVDPQADRGAQMREAMEKYTRRLGRLHD</sequence>
<dbReference type="Proteomes" id="UP000620075">
    <property type="component" value="Unassembled WGS sequence"/>
</dbReference>
<evidence type="ECO:0000313" key="2">
    <source>
        <dbReference type="Proteomes" id="UP000620075"/>
    </source>
</evidence>
<comment type="caution">
    <text evidence="1">The sequence shown here is derived from an EMBL/GenBank/DDBJ whole genome shotgun (WGS) entry which is preliminary data.</text>
</comment>
<dbReference type="PANTHER" id="PTHR13061:SF29">
    <property type="entry name" value="GAMMA CARBONIC ANHYDRASE-LIKE 1, MITOCHONDRIAL-RELATED"/>
    <property type="match status" value="1"/>
</dbReference>
<dbReference type="EMBL" id="JAEKNQ010000023">
    <property type="protein sequence ID" value="MBJ7602775.1"/>
    <property type="molecule type" value="Genomic_DNA"/>
</dbReference>
<dbReference type="Gene3D" id="2.160.10.10">
    <property type="entry name" value="Hexapeptide repeat proteins"/>
    <property type="match status" value="1"/>
</dbReference>
<dbReference type="SUPFAM" id="SSF51161">
    <property type="entry name" value="Trimeric LpxA-like enzymes"/>
    <property type="match status" value="1"/>
</dbReference>
<name>A0A934KIM3_9BACT</name>